<comment type="caution">
    <text evidence="2">The sequence shown here is derived from an EMBL/GenBank/DDBJ whole genome shotgun (WGS) entry which is preliminary data.</text>
</comment>
<feature type="region of interest" description="Disordered" evidence="1">
    <location>
        <begin position="1"/>
        <end position="216"/>
    </location>
</feature>
<sequence length="253" mass="27751">MVKEEKPRGLRARLRQRRARNSSDDEVQSRPTSLDLGRRAPAMLAAGMHSMTSMPTRSDGHYFAGNSMESNSGTGGLALGEFATEGGEIAENEEYAGDTRPERSKRRATDVRPSGAIVRSSSHDHVIGNEHSQQQRQRQISQSEAKARRESSQSVPSYDVKVPDSSTRRAGSHDALVTSPAQSGDEDDGSGSESGDSYDHSYDEDEDGNIITNEGSEFDADGELNAVYLKRNADFHMLFRNIPINELLIDDYG</sequence>
<reference evidence="2" key="1">
    <citation type="submission" date="2022-07" db="EMBL/GenBank/DDBJ databases">
        <title>Phylogenomic reconstructions and comparative analyses of Kickxellomycotina fungi.</title>
        <authorList>
            <person name="Reynolds N.K."/>
            <person name="Stajich J.E."/>
            <person name="Barry K."/>
            <person name="Grigoriev I.V."/>
            <person name="Crous P."/>
            <person name="Smith M.E."/>
        </authorList>
    </citation>
    <scope>NUCLEOTIDE SEQUENCE</scope>
    <source>
        <strain evidence="2">NRRL 1565</strain>
    </source>
</reference>
<organism evidence="2 3">
    <name type="scientific">Coemansia guatemalensis</name>
    <dbReference type="NCBI Taxonomy" id="2761395"/>
    <lineage>
        <taxon>Eukaryota</taxon>
        <taxon>Fungi</taxon>
        <taxon>Fungi incertae sedis</taxon>
        <taxon>Zoopagomycota</taxon>
        <taxon>Kickxellomycotina</taxon>
        <taxon>Kickxellomycetes</taxon>
        <taxon>Kickxellales</taxon>
        <taxon>Kickxellaceae</taxon>
        <taxon>Coemansia</taxon>
    </lineage>
</organism>
<dbReference type="OrthoDB" id="2162691at2759"/>
<dbReference type="Proteomes" id="UP001140094">
    <property type="component" value="Unassembled WGS sequence"/>
</dbReference>
<proteinExistence type="predicted"/>
<evidence type="ECO:0000256" key="1">
    <source>
        <dbReference type="SAM" id="MobiDB-lite"/>
    </source>
</evidence>
<keyword evidence="3" id="KW-1185">Reference proteome</keyword>
<dbReference type="AlphaFoldDB" id="A0A9W8LSZ7"/>
<accession>A0A9W8LSZ7</accession>
<evidence type="ECO:0000313" key="3">
    <source>
        <dbReference type="Proteomes" id="UP001140094"/>
    </source>
</evidence>
<feature type="compositionally biased region" description="Basic residues" evidence="1">
    <location>
        <begin position="9"/>
        <end position="20"/>
    </location>
</feature>
<name>A0A9W8LSZ7_9FUNG</name>
<dbReference type="EMBL" id="JANBUO010000589">
    <property type="protein sequence ID" value="KAJ2802948.1"/>
    <property type="molecule type" value="Genomic_DNA"/>
</dbReference>
<protein>
    <submittedName>
        <fullName evidence="2">Uncharacterized protein</fullName>
    </submittedName>
</protein>
<gene>
    <name evidence="2" type="ORF">H4R20_003084</name>
</gene>
<feature type="compositionally biased region" description="Low complexity" evidence="1">
    <location>
        <begin position="132"/>
        <end position="143"/>
    </location>
</feature>
<evidence type="ECO:0000313" key="2">
    <source>
        <dbReference type="EMBL" id="KAJ2802948.1"/>
    </source>
</evidence>
<feature type="non-terminal residue" evidence="2">
    <location>
        <position position="253"/>
    </location>
</feature>
<feature type="compositionally biased region" description="Basic and acidic residues" evidence="1">
    <location>
        <begin position="97"/>
        <end position="110"/>
    </location>
</feature>